<sequence length="74" mass="8362">MDGKECWRDAVLVERLCRLVKYEEVYLNAYASIPEARAGIDRDMAFCNAVRPHSTLGARIPDQIHFDQPLLAAA</sequence>
<dbReference type="Pfam" id="PF13683">
    <property type="entry name" value="rve_3"/>
    <property type="match status" value="1"/>
</dbReference>
<proteinExistence type="predicted"/>
<dbReference type="InterPro" id="IPR001584">
    <property type="entry name" value="Integrase_cat-core"/>
</dbReference>
<gene>
    <name evidence="2" type="ORF">HBH26_13180</name>
</gene>
<comment type="caution">
    <text evidence="2">The sequence shown here is derived from an EMBL/GenBank/DDBJ whole genome shotgun (WGS) entry which is preliminary data.</text>
</comment>
<reference evidence="2 3" key="1">
    <citation type="submission" date="2020-03" db="EMBL/GenBank/DDBJ databases">
        <authorList>
            <person name="Wang L."/>
            <person name="He N."/>
            <person name="Li Y."/>
            <person name="Fang Y."/>
            <person name="Zhang F."/>
        </authorList>
    </citation>
    <scope>NUCLEOTIDE SEQUENCE [LARGE SCALE GENOMIC DNA]</scope>
    <source>
        <strain evidence="2 3">36D10-4-7</strain>
    </source>
</reference>
<organism evidence="2 3">
    <name type="scientific">Sphingomonas corticis</name>
    <dbReference type="NCBI Taxonomy" id="2722791"/>
    <lineage>
        <taxon>Bacteria</taxon>
        <taxon>Pseudomonadati</taxon>
        <taxon>Pseudomonadota</taxon>
        <taxon>Alphaproteobacteria</taxon>
        <taxon>Sphingomonadales</taxon>
        <taxon>Sphingomonadaceae</taxon>
        <taxon>Sphingomonas</taxon>
    </lineage>
</organism>
<feature type="domain" description="Integrase catalytic" evidence="1">
    <location>
        <begin position="11"/>
        <end position="61"/>
    </location>
</feature>
<dbReference type="Proteomes" id="UP000732399">
    <property type="component" value="Unassembled WGS sequence"/>
</dbReference>
<accession>A0ABX1CSZ0</accession>
<name>A0ABX1CSZ0_9SPHN</name>
<dbReference type="SUPFAM" id="SSF53098">
    <property type="entry name" value="Ribonuclease H-like"/>
    <property type="match status" value="1"/>
</dbReference>
<evidence type="ECO:0000313" key="2">
    <source>
        <dbReference type="EMBL" id="NJR79537.1"/>
    </source>
</evidence>
<evidence type="ECO:0000259" key="1">
    <source>
        <dbReference type="Pfam" id="PF13683"/>
    </source>
</evidence>
<dbReference type="InterPro" id="IPR012337">
    <property type="entry name" value="RNaseH-like_sf"/>
</dbReference>
<protein>
    <submittedName>
        <fullName evidence="2">Transposase</fullName>
    </submittedName>
</protein>
<keyword evidence="3" id="KW-1185">Reference proteome</keyword>
<evidence type="ECO:0000313" key="3">
    <source>
        <dbReference type="Proteomes" id="UP000732399"/>
    </source>
</evidence>
<dbReference type="EMBL" id="JAAVJH010000008">
    <property type="protein sequence ID" value="NJR79537.1"/>
    <property type="molecule type" value="Genomic_DNA"/>
</dbReference>